<dbReference type="Proteomes" id="UP001623660">
    <property type="component" value="Unassembled WGS sequence"/>
</dbReference>
<protein>
    <submittedName>
        <fullName evidence="1">Uncharacterized protein</fullName>
    </submittedName>
</protein>
<keyword evidence="2" id="KW-1185">Reference proteome</keyword>
<comment type="caution">
    <text evidence="1">The sequence shown here is derived from an EMBL/GenBank/DDBJ whole genome shotgun (WGS) entry which is preliminary data.</text>
</comment>
<gene>
    <name evidence="1" type="ORF">ACJDU8_06780</name>
</gene>
<dbReference type="EMBL" id="JBJHZX010000007">
    <property type="protein sequence ID" value="MFL0195272.1"/>
    <property type="molecule type" value="Genomic_DNA"/>
</dbReference>
<reference evidence="1 2" key="1">
    <citation type="submission" date="2024-11" db="EMBL/GenBank/DDBJ databases">
        <authorList>
            <person name="Heng Y.C."/>
            <person name="Lim A.C.H."/>
            <person name="Lee J.K.Y."/>
            <person name="Kittelmann S."/>
        </authorList>
    </citation>
    <scope>NUCLEOTIDE SEQUENCE [LARGE SCALE GENOMIC DNA]</scope>
    <source>
        <strain evidence="1 2">WILCCON 0269</strain>
    </source>
</reference>
<evidence type="ECO:0000313" key="1">
    <source>
        <dbReference type="EMBL" id="MFL0195272.1"/>
    </source>
</evidence>
<sequence>MEQMFIMMVGIVSTILVSKLGKESIAAVGMVNNCFFRICIF</sequence>
<evidence type="ECO:0000313" key="2">
    <source>
        <dbReference type="Proteomes" id="UP001623660"/>
    </source>
</evidence>
<accession>A0ABW8SHU8</accession>
<organism evidence="1 2">
    <name type="scientific">Candidatus Clostridium eludens</name>
    <dbReference type="NCBI Taxonomy" id="3381663"/>
    <lineage>
        <taxon>Bacteria</taxon>
        <taxon>Bacillati</taxon>
        <taxon>Bacillota</taxon>
        <taxon>Clostridia</taxon>
        <taxon>Eubacteriales</taxon>
        <taxon>Clostridiaceae</taxon>
        <taxon>Clostridium</taxon>
    </lineage>
</organism>
<proteinExistence type="predicted"/>
<dbReference type="RefSeq" id="WP_406791393.1">
    <property type="nucleotide sequence ID" value="NZ_JBJHZX010000007.1"/>
</dbReference>
<name>A0ABW8SHU8_9CLOT</name>